<sequence length="261" mass="28788">MSELNTIPFDPAAQIPFYGYRRFFLDSAPMFDLSPSLIHFYESEKFRGTDEELRLTVLGSGTAREIRKITKRHNSSVRKDWRAVRGRVFRAGLAMQVLQSRKAMALARVGFANSMELASCKRVGGLPGAFIAEELQNFFQSATGHGSTRLGVIALNGCVPDDIERRLDALFAQGKPMSAAIYSGGDADPRIEIWCAHAAIPIRLTGKDSRRLREEDAAVVTARINALLTCMPASRREPKTILAAAAAKRPKIRVLDLGLKV</sequence>
<name>Q21QG0_ALBFT</name>
<keyword evidence="2" id="KW-1185">Reference proteome</keyword>
<evidence type="ECO:0000313" key="2">
    <source>
        <dbReference type="Proteomes" id="UP000008332"/>
    </source>
</evidence>
<organism evidence="1 2">
    <name type="scientific">Albidiferax ferrireducens (strain ATCC BAA-621 / DSM 15236 / T118)</name>
    <name type="common">Rhodoferax ferrireducens</name>
    <dbReference type="NCBI Taxonomy" id="338969"/>
    <lineage>
        <taxon>Bacteria</taxon>
        <taxon>Pseudomonadati</taxon>
        <taxon>Pseudomonadota</taxon>
        <taxon>Betaproteobacteria</taxon>
        <taxon>Burkholderiales</taxon>
        <taxon>Comamonadaceae</taxon>
        <taxon>Rhodoferax</taxon>
    </lineage>
</organism>
<dbReference type="Proteomes" id="UP000008332">
    <property type="component" value="Plasmid unnamed1"/>
</dbReference>
<gene>
    <name evidence="1" type="ordered locus">Rfer_4299</name>
</gene>
<keyword evidence="1" id="KW-0614">Plasmid</keyword>
<dbReference type="AlphaFoldDB" id="Q21QG0"/>
<dbReference type="SUPFAM" id="SSF143990">
    <property type="entry name" value="YbiA-like"/>
    <property type="match status" value="1"/>
</dbReference>
<dbReference type="Gene3D" id="1.10.357.40">
    <property type="entry name" value="YbiA-like"/>
    <property type="match status" value="1"/>
</dbReference>
<dbReference type="EMBL" id="CP000268">
    <property type="protein sequence ID" value="ABD71985.1"/>
    <property type="molecule type" value="Genomic_DNA"/>
</dbReference>
<protein>
    <submittedName>
        <fullName evidence="1">Uncharacterized protein</fullName>
    </submittedName>
</protein>
<reference evidence="2" key="1">
    <citation type="submission" date="2006-02" db="EMBL/GenBank/DDBJ databases">
        <title>Complete sequence of plasmid 1 of Rhodoferax ferrireducens DSM 15236.</title>
        <authorList>
            <person name="Copeland A."/>
            <person name="Lucas S."/>
            <person name="Lapidus A."/>
            <person name="Barry K."/>
            <person name="Detter J.C."/>
            <person name="Glavina del Rio T."/>
            <person name="Hammon N."/>
            <person name="Israni S."/>
            <person name="Pitluck S."/>
            <person name="Brettin T."/>
            <person name="Bruce D."/>
            <person name="Han C."/>
            <person name="Tapia R."/>
            <person name="Gilna P."/>
            <person name="Kiss H."/>
            <person name="Schmutz J."/>
            <person name="Larimer F."/>
            <person name="Land M."/>
            <person name="Kyrpides N."/>
            <person name="Ivanova N."/>
            <person name="Richardson P."/>
        </authorList>
    </citation>
    <scope>NUCLEOTIDE SEQUENCE [LARGE SCALE GENOMIC DNA]</scope>
    <source>
        <strain evidence="2">ATCC BAA-621 / DSM 15236 / T118</strain>
        <plasmid evidence="2">Plasmid pDSM15236</plasmid>
    </source>
</reference>
<evidence type="ECO:0000313" key="1">
    <source>
        <dbReference type="EMBL" id="ABD71985.1"/>
    </source>
</evidence>
<dbReference type="HOGENOM" id="CLU_1065092_0_0_4"/>
<geneLocation type="plasmid" evidence="2">
    <name>pDSM15236</name>
</geneLocation>
<proteinExistence type="predicted"/>
<dbReference type="KEGG" id="rfr:Rfer_4299"/>
<accession>Q21QG0</accession>
<dbReference type="InterPro" id="IPR037238">
    <property type="entry name" value="YbiA-like_sf"/>
</dbReference>
<dbReference type="eggNOG" id="COG3236">
    <property type="taxonomic scope" value="Bacteria"/>
</dbReference>